<evidence type="ECO:0000256" key="2">
    <source>
        <dbReference type="PROSITE-ProRule" id="PRU00176"/>
    </source>
</evidence>
<feature type="region of interest" description="Disordered" evidence="3">
    <location>
        <begin position="128"/>
        <end position="159"/>
    </location>
</feature>
<dbReference type="STRING" id="307972.A0A2G8K6I2"/>
<evidence type="ECO:0000256" key="3">
    <source>
        <dbReference type="SAM" id="MobiDB-lite"/>
    </source>
</evidence>
<gene>
    <name evidence="5" type="ORF">BSL78_19580</name>
</gene>
<dbReference type="GO" id="GO:0005634">
    <property type="term" value="C:nucleus"/>
    <property type="evidence" value="ECO:0007669"/>
    <property type="project" value="TreeGrafter"/>
</dbReference>
<keyword evidence="6" id="KW-1185">Reference proteome</keyword>
<reference evidence="5 6" key="1">
    <citation type="journal article" date="2017" name="PLoS Biol.">
        <title>The sea cucumber genome provides insights into morphological evolution and visceral regeneration.</title>
        <authorList>
            <person name="Zhang X."/>
            <person name="Sun L."/>
            <person name="Yuan J."/>
            <person name="Sun Y."/>
            <person name="Gao Y."/>
            <person name="Zhang L."/>
            <person name="Li S."/>
            <person name="Dai H."/>
            <person name="Hamel J.F."/>
            <person name="Liu C."/>
            <person name="Yu Y."/>
            <person name="Liu S."/>
            <person name="Lin W."/>
            <person name="Guo K."/>
            <person name="Jin S."/>
            <person name="Xu P."/>
            <person name="Storey K.B."/>
            <person name="Huan P."/>
            <person name="Zhang T."/>
            <person name="Zhou Y."/>
            <person name="Zhang J."/>
            <person name="Lin C."/>
            <person name="Li X."/>
            <person name="Xing L."/>
            <person name="Huo D."/>
            <person name="Sun M."/>
            <person name="Wang L."/>
            <person name="Mercier A."/>
            <person name="Li F."/>
            <person name="Yang H."/>
            <person name="Xiang J."/>
        </authorList>
    </citation>
    <scope>NUCLEOTIDE SEQUENCE [LARGE SCALE GENOMIC DNA]</scope>
    <source>
        <strain evidence="5">Shaxun</strain>
        <tissue evidence="5">Muscle</tissue>
    </source>
</reference>
<dbReference type="PANTHER" id="PTHR23236">
    <property type="entry name" value="EUKARYOTIC TRANSLATION INITIATION FACTOR 4B/4H"/>
    <property type="match status" value="1"/>
</dbReference>
<dbReference type="InterPro" id="IPR012677">
    <property type="entry name" value="Nucleotide-bd_a/b_plait_sf"/>
</dbReference>
<evidence type="ECO:0000259" key="4">
    <source>
        <dbReference type="PROSITE" id="PS50102"/>
    </source>
</evidence>
<evidence type="ECO:0000313" key="5">
    <source>
        <dbReference type="EMBL" id="PIK43559.1"/>
    </source>
</evidence>
<accession>A0A2G8K6I2</accession>
<organism evidence="5 6">
    <name type="scientific">Stichopus japonicus</name>
    <name type="common">Sea cucumber</name>
    <dbReference type="NCBI Taxonomy" id="307972"/>
    <lineage>
        <taxon>Eukaryota</taxon>
        <taxon>Metazoa</taxon>
        <taxon>Echinodermata</taxon>
        <taxon>Eleutherozoa</taxon>
        <taxon>Echinozoa</taxon>
        <taxon>Holothuroidea</taxon>
        <taxon>Aspidochirotacea</taxon>
        <taxon>Aspidochirotida</taxon>
        <taxon>Stichopodidae</taxon>
        <taxon>Apostichopus</taxon>
    </lineage>
</organism>
<evidence type="ECO:0000313" key="6">
    <source>
        <dbReference type="Proteomes" id="UP000230750"/>
    </source>
</evidence>
<keyword evidence="1 2" id="KW-0694">RNA-binding</keyword>
<dbReference type="GO" id="GO:0008143">
    <property type="term" value="F:poly(A) binding"/>
    <property type="evidence" value="ECO:0007669"/>
    <property type="project" value="TreeGrafter"/>
</dbReference>
<dbReference type="EMBL" id="MRZV01000841">
    <property type="protein sequence ID" value="PIK43559.1"/>
    <property type="molecule type" value="Genomic_DNA"/>
</dbReference>
<dbReference type="InterPro" id="IPR000504">
    <property type="entry name" value="RRM_dom"/>
</dbReference>
<dbReference type="Gene3D" id="3.30.70.330">
    <property type="match status" value="1"/>
</dbReference>
<evidence type="ECO:0000256" key="1">
    <source>
        <dbReference type="ARBA" id="ARBA00022884"/>
    </source>
</evidence>
<dbReference type="Proteomes" id="UP000230750">
    <property type="component" value="Unassembled WGS sequence"/>
</dbReference>
<dbReference type="SMART" id="SM00360">
    <property type="entry name" value="RRM"/>
    <property type="match status" value="1"/>
</dbReference>
<dbReference type="PANTHER" id="PTHR23236:SF12">
    <property type="entry name" value="EUKARYOTIC INITIATION FACTOR 4B-RELATED"/>
    <property type="match status" value="1"/>
</dbReference>
<feature type="domain" description="RRM" evidence="4">
    <location>
        <begin position="58"/>
        <end position="128"/>
    </location>
</feature>
<dbReference type="AlphaFoldDB" id="A0A2G8K6I2"/>
<protein>
    <submittedName>
        <fullName evidence="5">Putative polyadenylate-binding protein 2-B-like isoform X2</fullName>
    </submittedName>
</protein>
<dbReference type="Pfam" id="PF00076">
    <property type="entry name" value="RRM_1"/>
    <property type="match status" value="1"/>
</dbReference>
<sequence length="170" mass="18364">MAGDLSTEVDGSYLTEELNVTSEDALLTSSDNSHSMSAELGSPGIGDGNADNGTEDAVDYSATAEDLEAHFHGCGSINRITILCNKFTGHPKGYAYVEFAEKDAVKMAETLTDSLFKGRQIKVVPKRTNRPGISSTDRGRGRGRHRGGGGRGFYNQYNSGGFYRPRGQYR</sequence>
<feature type="region of interest" description="Disordered" evidence="3">
    <location>
        <begin position="28"/>
        <end position="53"/>
    </location>
</feature>
<name>A0A2G8K6I2_STIJA</name>
<dbReference type="PROSITE" id="PS50102">
    <property type="entry name" value="RRM"/>
    <property type="match status" value="1"/>
</dbReference>
<dbReference type="SUPFAM" id="SSF54928">
    <property type="entry name" value="RNA-binding domain, RBD"/>
    <property type="match status" value="1"/>
</dbReference>
<proteinExistence type="predicted"/>
<dbReference type="OrthoDB" id="4726at2759"/>
<dbReference type="InterPro" id="IPR035979">
    <property type="entry name" value="RBD_domain_sf"/>
</dbReference>
<comment type="caution">
    <text evidence="5">The sequence shown here is derived from an EMBL/GenBank/DDBJ whole genome shotgun (WGS) entry which is preliminary data.</text>
</comment>